<dbReference type="EMBL" id="VVIM01000009">
    <property type="protein sequence ID" value="KAB0793638.1"/>
    <property type="molecule type" value="Genomic_DNA"/>
</dbReference>
<dbReference type="InterPro" id="IPR037120">
    <property type="entry name" value="Haem_peroxidase_sf_animal"/>
</dbReference>
<keyword evidence="4 8" id="KW-0349">Heme</keyword>
<proteinExistence type="predicted"/>
<dbReference type="PROSITE" id="PS50292">
    <property type="entry name" value="PEROXIDASE_3"/>
    <property type="match status" value="1"/>
</dbReference>
<feature type="compositionally biased region" description="Polar residues" evidence="9">
    <location>
        <begin position="900"/>
        <end position="921"/>
    </location>
</feature>
<dbReference type="PANTHER" id="PTHR11475:SF109">
    <property type="entry name" value="CHORION PEROXIDASE-LIKE PROTEIN"/>
    <property type="match status" value="1"/>
</dbReference>
<accession>A0A5N4A8Q2</accession>
<dbReference type="GO" id="GO:0006979">
    <property type="term" value="P:response to oxidative stress"/>
    <property type="evidence" value="ECO:0007669"/>
    <property type="project" value="InterPro"/>
</dbReference>
<feature type="compositionally biased region" description="Polar residues" evidence="9">
    <location>
        <begin position="935"/>
        <end position="949"/>
    </location>
</feature>
<evidence type="ECO:0000256" key="1">
    <source>
        <dbReference type="ARBA" id="ARBA00004613"/>
    </source>
</evidence>
<dbReference type="GO" id="GO:0004601">
    <property type="term" value="F:peroxidase activity"/>
    <property type="evidence" value="ECO:0007669"/>
    <property type="project" value="UniProtKB-KW"/>
</dbReference>
<keyword evidence="2" id="KW-0964">Secreted</keyword>
<dbReference type="FunFam" id="1.10.640.10:FF:000003">
    <property type="entry name" value="chorion peroxidase"/>
    <property type="match status" value="1"/>
</dbReference>
<evidence type="ECO:0000256" key="3">
    <source>
        <dbReference type="ARBA" id="ARBA00022559"/>
    </source>
</evidence>
<dbReference type="InterPro" id="IPR019791">
    <property type="entry name" value="Haem_peroxidase_animal"/>
</dbReference>
<evidence type="ECO:0000256" key="8">
    <source>
        <dbReference type="PIRSR" id="PIRSR619791-2"/>
    </source>
</evidence>
<dbReference type="SUPFAM" id="SSF48113">
    <property type="entry name" value="Heme-dependent peroxidases"/>
    <property type="match status" value="1"/>
</dbReference>
<keyword evidence="5" id="KW-0732">Signal</keyword>
<keyword evidence="8" id="KW-0479">Metal-binding</keyword>
<dbReference type="AlphaFoldDB" id="A0A5N4A8Q2"/>
<evidence type="ECO:0000313" key="10">
    <source>
        <dbReference type="EMBL" id="KAB0793638.1"/>
    </source>
</evidence>
<dbReference type="CDD" id="cd09823">
    <property type="entry name" value="peroxinectin_like"/>
    <property type="match status" value="1"/>
</dbReference>
<evidence type="ECO:0008006" key="12">
    <source>
        <dbReference type="Google" id="ProtNLM"/>
    </source>
</evidence>
<comment type="subcellular location">
    <subcellularLocation>
        <location evidence="1">Secreted</location>
    </subcellularLocation>
</comment>
<sequence>MFVACLAETPITTPTLGHFKVPSPTGIKPAEEKACRSPPRYFLDLYTQSLALSTTKGWRAKINEYERAQYCTQLALTARLIVSVISYRDLYNAEVHPAYKLDDQITNNTYDLRQTNDSRLLDRIQKQIEDAVEYGLQQMRDLYLLKEPEFYKKGLYLDQNHPAYLLASFRNPSEKTLHLARYGYAALEARSKLSQLYADSLSREVPYVQSIRSKRLLDECPLRGFPRCPKGFERYRAADGTCNNFRHPWRGGAVLPMQRFLPPHYDDDIQTVRQSVLGGPLPSARDISSLVHRDVHQEVDAITLMFMQWGQFLDHDLTSSAQARMFNRSVPRCCENGGVGTLPPELTHPECLPIRVSGDDWFLSQFGIRCMEFVRSAPTSRIDCDLGWREQINQVTSYIDASTVYGSDPDVSDLLRTFERGQLRYGRSRNQGPLQPPDPPRGELCRLGAITTDCFRSGDLRAGDQPALVALHTAWLRYHNRLAEKLVSLNPHWSDEKVFQEARKIIGAFVQHITYREFLPILLGKEVIELFGLELEPKGYYKGYRSKTNPTIANSFSTAAFRFGHSLVQKSFVRTDKRHRIIRNNVTLHNEQVNVENIWSLGSVDRLLLGLSNQPIQKRDEFITSELTNHLFQSNGGRFGIDLAAVNIQRGRDHGLPSYTSWRKPCGLISLKTWTDFEKVMSKSTINRFKSLYKHFDDIDLFSGGLAERPVRGGIVGPTFACIIAQQFSNLRKGDRFWYENGDFESAFTPAQLQQIRQTTLAHVLCKTLDEIETIQPFVFLSVDHSHNSRVSCNDPSVNNFDLSAWAEKPREDVDTFLREGVDYDFDLHDIESRKSTKRKKTKTTTKPTFTNNNIRYEPLKIKLKNVTTTIVHLNKKNQYGQPLTVISSKPIIANDQKPTHISSKRPTFSQQRPTVQQTPNVDGYLLGFPASATDPPQNYPKNRPSSYSFNINIQISPPDEDNIRKPYPEKISGGGHDRFHFDIQSTNKFDTRPGYNYQPYATKKPDFGPPRPLYQPPKETLYEKLPFATSPKPYTYNIYANKFTTTRPVTIPSYLYLQEEDTYNNPTYNKPHRPNYEPTEVVYYPVLNEQSYARPIYHHAPLNSTKSLDDKKFIKISSIRGQKITSAEDMKRPIYISVQQREGEIELEDYDSGSGNPSLLQVDIAPSEVRAHEWRTYDEIGDVQPAVPLLEIMRINTSTLCANEIPHPIEVEFSSLVDSY</sequence>
<feature type="region of interest" description="Disordered" evidence="9">
    <location>
        <begin position="898"/>
        <end position="949"/>
    </location>
</feature>
<evidence type="ECO:0000256" key="6">
    <source>
        <dbReference type="ARBA" id="ARBA00023002"/>
    </source>
</evidence>
<dbReference type="InParanoid" id="A0A5N4A8Q2"/>
<name>A0A5N4A8Q2_PHOPY</name>
<evidence type="ECO:0000256" key="7">
    <source>
        <dbReference type="ARBA" id="ARBA00023004"/>
    </source>
</evidence>
<gene>
    <name evidence="10" type="ORF">PPYR_13258</name>
</gene>
<dbReference type="PRINTS" id="PR00457">
    <property type="entry name" value="ANPEROXIDASE"/>
</dbReference>
<keyword evidence="7 8" id="KW-0408">Iron</keyword>
<dbReference type="GO" id="GO:0046872">
    <property type="term" value="F:metal ion binding"/>
    <property type="evidence" value="ECO:0007669"/>
    <property type="project" value="UniProtKB-KW"/>
</dbReference>
<evidence type="ECO:0000256" key="2">
    <source>
        <dbReference type="ARBA" id="ARBA00022525"/>
    </source>
</evidence>
<evidence type="ECO:0000256" key="9">
    <source>
        <dbReference type="SAM" id="MobiDB-lite"/>
    </source>
</evidence>
<feature type="binding site" description="axial binding residue" evidence="8">
    <location>
        <position position="565"/>
    </location>
    <ligand>
        <name>heme b</name>
        <dbReference type="ChEBI" id="CHEBI:60344"/>
    </ligand>
    <ligandPart>
        <name>Fe</name>
        <dbReference type="ChEBI" id="CHEBI:18248"/>
    </ligandPart>
</feature>
<keyword evidence="11" id="KW-1185">Reference proteome</keyword>
<evidence type="ECO:0000256" key="5">
    <source>
        <dbReference type="ARBA" id="ARBA00022729"/>
    </source>
</evidence>
<reference evidence="10 11" key="1">
    <citation type="journal article" date="2018" name="Elife">
        <title>Firefly genomes illuminate parallel origins of bioluminescence in beetles.</title>
        <authorList>
            <person name="Fallon T.R."/>
            <person name="Lower S.E."/>
            <person name="Chang C.H."/>
            <person name="Bessho-Uehara M."/>
            <person name="Martin G.J."/>
            <person name="Bewick A.J."/>
            <person name="Behringer M."/>
            <person name="Debat H.J."/>
            <person name="Wong I."/>
            <person name="Day J.C."/>
            <person name="Suvorov A."/>
            <person name="Silva C.J."/>
            <person name="Stanger-Hall K.F."/>
            <person name="Hall D.W."/>
            <person name="Schmitz R.J."/>
            <person name="Nelson D.R."/>
            <person name="Lewis S.M."/>
            <person name="Shigenobu S."/>
            <person name="Bybee S.M."/>
            <person name="Larracuente A.M."/>
            <person name="Oba Y."/>
            <person name="Weng J.K."/>
        </authorList>
    </citation>
    <scope>NUCLEOTIDE SEQUENCE [LARGE SCALE GENOMIC DNA]</scope>
    <source>
        <strain evidence="10">1611_PpyrPB1</strain>
        <tissue evidence="10">Whole body</tissue>
    </source>
</reference>
<dbReference type="InterPro" id="IPR010255">
    <property type="entry name" value="Haem_peroxidase_sf"/>
</dbReference>
<keyword evidence="6" id="KW-0560">Oxidoreductase</keyword>
<dbReference type="PANTHER" id="PTHR11475">
    <property type="entry name" value="OXIDASE/PEROXIDASE"/>
    <property type="match status" value="1"/>
</dbReference>
<dbReference type="Proteomes" id="UP000327044">
    <property type="component" value="Unassembled WGS sequence"/>
</dbReference>
<organism evidence="10 11">
    <name type="scientific">Photinus pyralis</name>
    <name type="common">Common eastern firefly</name>
    <name type="synonym">Lampyris pyralis</name>
    <dbReference type="NCBI Taxonomy" id="7054"/>
    <lineage>
        <taxon>Eukaryota</taxon>
        <taxon>Metazoa</taxon>
        <taxon>Ecdysozoa</taxon>
        <taxon>Arthropoda</taxon>
        <taxon>Hexapoda</taxon>
        <taxon>Insecta</taxon>
        <taxon>Pterygota</taxon>
        <taxon>Neoptera</taxon>
        <taxon>Endopterygota</taxon>
        <taxon>Coleoptera</taxon>
        <taxon>Polyphaga</taxon>
        <taxon>Elateriformia</taxon>
        <taxon>Elateroidea</taxon>
        <taxon>Lampyridae</taxon>
        <taxon>Lampyrinae</taxon>
        <taxon>Photinus</taxon>
    </lineage>
</organism>
<evidence type="ECO:0000313" key="11">
    <source>
        <dbReference type="Proteomes" id="UP000327044"/>
    </source>
</evidence>
<dbReference type="Gene3D" id="1.10.640.10">
    <property type="entry name" value="Haem peroxidase domain superfamily, animal type"/>
    <property type="match status" value="1"/>
</dbReference>
<evidence type="ECO:0000256" key="4">
    <source>
        <dbReference type="ARBA" id="ARBA00022617"/>
    </source>
</evidence>
<dbReference type="GO" id="GO:0020037">
    <property type="term" value="F:heme binding"/>
    <property type="evidence" value="ECO:0007669"/>
    <property type="project" value="InterPro"/>
</dbReference>
<protein>
    <recommendedName>
        <fullName evidence="12">Peroxidase</fullName>
    </recommendedName>
</protein>
<dbReference type="Pfam" id="PF03098">
    <property type="entry name" value="An_peroxidase"/>
    <property type="match status" value="1"/>
</dbReference>
<comment type="caution">
    <text evidence="10">The sequence shown here is derived from an EMBL/GenBank/DDBJ whole genome shotgun (WGS) entry which is preliminary data.</text>
</comment>
<dbReference type="GO" id="GO:0022412">
    <property type="term" value="P:cellular process involved in reproduction in multicellular organism"/>
    <property type="evidence" value="ECO:0007669"/>
    <property type="project" value="UniProtKB-ARBA"/>
</dbReference>
<dbReference type="GO" id="GO:0005576">
    <property type="term" value="C:extracellular region"/>
    <property type="evidence" value="ECO:0007669"/>
    <property type="project" value="UniProtKB-SubCell"/>
</dbReference>
<keyword evidence="3" id="KW-0575">Peroxidase</keyword>